<dbReference type="InterPro" id="IPR036676">
    <property type="entry name" value="PurM-like_C_sf"/>
</dbReference>
<comment type="pathway">
    <text evidence="2">Cofactor biosynthesis; thiamine diphosphate biosynthesis; thiamine diphosphate from thiamine phosphate: step 1/1.</text>
</comment>
<evidence type="ECO:0000313" key="4">
    <source>
        <dbReference type="EMBL" id="EJP71082.1"/>
    </source>
</evidence>
<accession>J4UXB7</accession>
<evidence type="ECO:0000256" key="1">
    <source>
        <dbReference type="ARBA" id="ARBA00022977"/>
    </source>
</evidence>
<evidence type="ECO:0000256" key="2">
    <source>
        <dbReference type="HAMAP-Rule" id="MF_02128"/>
    </source>
</evidence>
<dbReference type="GO" id="GO:0009229">
    <property type="term" value="P:thiamine diphosphate biosynthetic process"/>
    <property type="evidence" value="ECO:0007669"/>
    <property type="project" value="UniProtKB-UniRule"/>
</dbReference>
<keyword evidence="2" id="KW-0067">ATP-binding</keyword>
<dbReference type="CDD" id="cd02194">
    <property type="entry name" value="ThiL"/>
    <property type="match status" value="1"/>
</dbReference>
<comment type="catalytic activity">
    <reaction evidence="2">
        <text>thiamine phosphate + ATP = thiamine diphosphate + ADP</text>
        <dbReference type="Rhea" id="RHEA:15913"/>
        <dbReference type="ChEBI" id="CHEBI:30616"/>
        <dbReference type="ChEBI" id="CHEBI:37575"/>
        <dbReference type="ChEBI" id="CHEBI:58937"/>
        <dbReference type="ChEBI" id="CHEBI:456216"/>
        <dbReference type="EC" id="2.7.4.16"/>
    </reaction>
</comment>
<comment type="miscellaneous">
    <text evidence="2">Reaction mechanism of ThiL seems to utilize a direct, inline transfer of the gamma-phosphate of ATP to TMP rather than a phosphorylated enzyme intermediate.</text>
</comment>
<feature type="binding site" evidence="2">
    <location>
        <position position="31"/>
    </location>
    <ligand>
        <name>Mg(2+)</name>
        <dbReference type="ChEBI" id="CHEBI:18420"/>
        <label>3</label>
    </ligand>
</feature>
<dbReference type="AlphaFoldDB" id="J4UXB7"/>
<dbReference type="Gene3D" id="3.30.1330.10">
    <property type="entry name" value="PurM-like, N-terminal domain"/>
    <property type="match status" value="1"/>
</dbReference>
<dbReference type="GO" id="GO:0009030">
    <property type="term" value="F:thiamine-phosphate kinase activity"/>
    <property type="evidence" value="ECO:0007669"/>
    <property type="project" value="UniProtKB-UniRule"/>
</dbReference>
<name>J4UXB7_9GAMM</name>
<dbReference type="HOGENOM" id="CLU_046964_3_0_6"/>
<reference evidence="4 5" key="1">
    <citation type="journal article" date="2012" name="ISME J.">
        <title>Genomic insights to SAR86, an abundant and uncultivated marine bacterial lineage.</title>
        <authorList>
            <person name="Dupont C.L."/>
            <person name="Rusch D.B."/>
            <person name="Yooseph S."/>
            <person name="Lombardo M.J."/>
            <person name="Richter R.A."/>
            <person name="Valas R."/>
            <person name="Novotny M."/>
            <person name="Yee-Greenbaum J."/>
            <person name="Selengut J.D."/>
            <person name="Haft D.H."/>
            <person name="Halpern A.L."/>
            <person name="Lasken R.S."/>
            <person name="Nealson K."/>
            <person name="Friedman R."/>
            <person name="Venter J.C."/>
        </authorList>
    </citation>
    <scope>NUCLEOTIDE SEQUENCE [LARGE SCALE GENOMIC DNA]</scope>
</reference>
<evidence type="ECO:0000313" key="5">
    <source>
        <dbReference type="Proteomes" id="UP000010305"/>
    </source>
</evidence>
<feature type="domain" description="PurM-like N-terminal" evidence="3">
    <location>
        <begin position="29"/>
        <end position="136"/>
    </location>
</feature>
<dbReference type="Pfam" id="PF00586">
    <property type="entry name" value="AIRS"/>
    <property type="match status" value="1"/>
</dbReference>
<feature type="binding site" evidence="2">
    <location>
        <position position="75"/>
    </location>
    <ligand>
        <name>Mg(2+)</name>
        <dbReference type="ChEBI" id="CHEBI:18420"/>
        <label>3</label>
    </ligand>
</feature>
<dbReference type="InterPro" id="IPR036921">
    <property type="entry name" value="PurM-like_N_sf"/>
</dbReference>
<dbReference type="PANTHER" id="PTHR30270">
    <property type="entry name" value="THIAMINE-MONOPHOSPHATE KINASE"/>
    <property type="match status" value="1"/>
</dbReference>
<dbReference type="EC" id="2.7.4.16" evidence="2"/>
<keyword evidence="2 4" id="KW-0418">Kinase</keyword>
<feature type="binding site" evidence="2">
    <location>
        <position position="204"/>
    </location>
    <ligand>
        <name>Mg(2+)</name>
        <dbReference type="ChEBI" id="CHEBI:18420"/>
        <label>3</label>
    </ligand>
</feature>
<keyword evidence="2" id="KW-0460">Magnesium</keyword>
<dbReference type="Proteomes" id="UP000010305">
    <property type="component" value="Unassembled WGS sequence"/>
</dbReference>
<comment type="similarity">
    <text evidence="2">Belongs to the thiamine-monophosphate kinase family.</text>
</comment>
<feature type="binding site" evidence="2">
    <location>
        <position position="206"/>
    </location>
    <ligand>
        <name>ATP</name>
        <dbReference type="ChEBI" id="CHEBI:30616"/>
    </ligand>
</feature>
<feature type="binding site" evidence="2">
    <location>
        <position position="54"/>
    </location>
    <ligand>
        <name>substrate</name>
    </ligand>
</feature>
<feature type="binding site" evidence="2">
    <location>
        <position position="122"/>
    </location>
    <ligand>
        <name>Mg(2+)</name>
        <dbReference type="ChEBI" id="CHEBI:18420"/>
        <label>1</label>
    </ligand>
</feature>
<dbReference type="GO" id="GO:0009228">
    <property type="term" value="P:thiamine biosynthetic process"/>
    <property type="evidence" value="ECO:0007669"/>
    <property type="project" value="UniProtKB-KW"/>
</dbReference>
<feature type="binding site" evidence="2">
    <location>
        <begin position="121"/>
        <end position="122"/>
    </location>
    <ligand>
        <name>ATP</name>
        <dbReference type="ChEBI" id="CHEBI:30616"/>
    </ligand>
</feature>
<organism evidence="4 5">
    <name type="scientific">SAR86 cluster bacterium SAR86A</name>
    <dbReference type="NCBI Taxonomy" id="1123866"/>
    <lineage>
        <taxon>Bacteria</taxon>
        <taxon>Pseudomonadati</taxon>
        <taxon>Pseudomonadota</taxon>
        <taxon>Gammaproteobacteria</taxon>
        <taxon>SAR86 cluster</taxon>
    </lineage>
</organism>
<gene>
    <name evidence="2 4" type="primary">thiL</name>
    <name evidence="4" type="ORF">NT01SARS_0882</name>
</gene>
<dbReference type="HAMAP" id="MF_02128">
    <property type="entry name" value="TMP_kinase"/>
    <property type="match status" value="1"/>
</dbReference>
<feature type="binding site" evidence="2">
    <location>
        <position position="47"/>
    </location>
    <ligand>
        <name>Mg(2+)</name>
        <dbReference type="ChEBI" id="CHEBI:18420"/>
        <label>2</label>
    </ligand>
</feature>
<protein>
    <recommendedName>
        <fullName evidence="2">Thiamine-monophosphate kinase</fullName>
        <shortName evidence="2">TMP kinase</shortName>
        <shortName evidence="2">Thiamine-phosphate kinase</shortName>
        <ecNumber evidence="2">2.7.4.16</ecNumber>
    </recommendedName>
</protein>
<feature type="binding site" evidence="2">
    <location>
        <position position="75"/>
    </location>
    <ligand>
        <name>Mg(2+)</name>
        <dbReference type="ChEBI" id="CHEBI:18420"/>
        <label>2</label>
    </ligand>
</feature>
<feature type="binding site" evidence="2">
    <location>
        <position position="45"/>
    </location>
    <ligand>
        <name>Mg(2+)</name>
        <dbReference type="ChEBI" id="CHEBI:18420"/>
        <label>4</label>
    </ligand>
</feature>
<dbReference type="InterPro" id="IPR016188">
    <property type="entry name" value="PurM-like_N"/>
</dbReference>
<dbReference type="InterPro" id="IPR006283">
    <property type="entry name" value="ThiL-like"/>
</dbReference>
<keyword evidence="2" id="KW-0547">Nucleotide-binding</keyword>
<dbReference type="NCBIfam" id="TIGR01379">
    <property type="entry name" value="thiL"/>
    <property type="match status" value="1"/>
</dbReference>
<dbReference type="PANTHER" id="PTHR30270:SF0">
    <property type="entry name" value="THIAMINE-MONOPHOSPHATE KINASE"/>
    <property type="match status" value="1"/>
</dbReference>
<comment type="function">
    <text evidence="2">Catalyzes the ATP-dependent phosphorylation of thiamine-monophosphate (TMP) to form thiamine-pyrophosphate (TPP), the active form of vitamin B1.</text>
</comment>
<dbReference type="UniPathway" id="UPA00060">
    <property type="reaction ID" value="UER00142"/>
</dbReference>
<dbReference type="STRING" id="1123866.NT01SARS_0882"/>
<dbReference type="SUPFAM" id="SSF55326">
    <property type="entry name" value="PurM N-terminal domain-like"/>
    <property type="match status" value="1"/>
</dbReference>
<feature type="binding site" evidence="2">
    <location>
        <position position="244"/>
    </location>
    <ligand>
        <name>substrate</name>
    </ligand>
</feature>
<feature type="binding site" evidence="2">
    <location>
        <position position="207"/>
    </location>
    <ligand>
        <name>Mg(2+)</name>
        <dbReference type="ChEBI" id="CHEBI:18420"/>
        <label>5</label>
    </ligand>
</feature>
<comment type="caution">
    <text evidence="2">Lacks conserved residue(s) required for the propagation of feature annotation.</text>
</comment>
<dbReference type="SUPFAM" id="SSF56042">
    <property type="entry name" value="PurM C-terminal domain-like"/>
    <property type="match status" value="1"/>
</dbReference>
<keyword evidence="1 2" id="KW-0784">Thiamine biosynthesis</keyword>
<dbReference type="GO" id="GO:0005524">
    <property type="term" value="F:ATP binding"/>
    <property type="evidence" value="ECO:0007669"/>
    <property type="project" value="UniProtKB-UniRule"/>
</dbReference>
<evidence type="ECO:0000259" key="3">
    <source>
        <dbReference type="Pfam" id="PF00586"/>
    </source>
</evidence>
<dbReference type="GO" id="GO:0000287">
    <property type="term" value="F:magnesium ion binding"/>
    <property type="evidence" value="ECO:0007669"/>
    <property type="project" value="UniProtKB-UniRule"/>
</dbReference>
<proteinExistence type="inferred from homology"/>
<dbReference type="EMBL" id="JH611157">
    <property type="protein sequence ID" value="EJP71082.1"/>
    <property type="molecule type" value="Genomic_DNA"/>
</dbReference>
<dbReference type="PIRSF" id="PIRSF005303">
    <property type="entry name" value="Thiam_monoph_kin"/>
    <property type="match status" value="1"/>
</dbReference>
<feature type="binding site" evidence="2">
    <location>
        <position position="31"/>
    </location>
    <ligand>
        <name>Mg(2+)</name>
        <dbReference type="ChEBI" id="CHEBI:18420"/>
        <label>4</label>
    </ligand>
</feature>
<sequence length="297" mass="33127">MISETDILKTFQHLVKRSDADESIIIGSGDDAAVINTKDKCLVHSVDISKINSHFPRNFLPNDIAYRSIAIALSDLAAMGAYPSFITIGLTCDEKKIEWYERFSKGVEESMNEFNFSLVGGDITYGELSVCVNVFGYLFDKPLLRSGAKPGDKIFITGQLGHGQKGLEDFKRKNDSISLEKFKKPTPQFKKSKHISSFASSCVDISDGLIKDLTSICSMSQVGAKIIYEDIPKLRGIDDLSYGDDFELCFTTSDKNIKQLNKDDYFCIGEITSDKEITLLNANNEVKLEKDGWDSFK</sequence>
<feature type="binding site" evidence="2">
    <location>
        <position position="75"/>
    </location>
    <ligand>
        <name>Mg(2+)</name>
        <dbReference type="ChEBI" id="CHEBI:18420"/>
        <label>4</label>
    </ligand>
</feature>
<feature type="binding site" evidence="2">
    <location>
        <position position="47"/>
    </location>
    <ligand>
        <name>Mg(2+)</name>
        <dbReference type="ChEBI" id="CHEBI:18420"/>
        <label>1</label>
    </ligand>
</feature>
<keyword evidence="2 4" id="KW-0808">Transferase</keyword>
<keyword evidence="2" id="KW-0479">Metal-binding</keyword>
<feature type="binding site" evidence="2">
    <location>
        <position position="293"/>
    </location>
    <ligand>
        <name>substrate</name>
    </ligand>
</feature>
<feature type="binding site" evidence="2">
    <location>
        <position position="145"/>
    </location>
    <ligand>
        <name>ATP</name>
        <dbReference type="ChEBI" id="CHEBI:30616"/>
    </ligand>
</feature>
<dbReference type="Gene3D" id="3.90.650.10">
    <property type="entry name" value="PurM-like C-terminal domain"/>
    <property type="match status" value="1"/>
</dbReference>